<feature type="transmembrane region" description="Helical" evidence="19">
    <location>
        <begin position="92"/>
        <end position="113"/>
    </location>
</feature>
<feature type="transmembrane region" description="Helical" evidence="19">
    <location>
        <begin position="128"/>
        <end position="146"/>
    </location>
</feature>
<evidence type="ECO:0000256" key="6">
    <source>
        <dbReference type="ARBA" id="ARBA00022692"/>
    </source>
</evidence>
<keyword evidence="11" id="KW-0443">Lipid metabolism</keyword>
<keyword evidence="18" id="KW-0460">Magnesium</keyword>
<feature type="binding site" evidence="18">
    <location>
        <position position="24"/>
    </location>
    <ligand>
        <name>a divalent metal cation</name>
        <dbReference type="ChEBI" id="CHEBI:60240"/>
    </ligand>
</feature>
<evidence type="ECO:0000256" key="17">
    <source>
        <dbReference type="PIRSR" id="PIRSR600829-3"/>
    </source>
</evidence>
<evidence type="ECO:0000256" key="16">
    <source>
        <dbReference type="PIRSR" id="PIRSR600829-2"/>
    </source>
</evidence>
<evidence type="ECO:0000256" key="4">
    <source>
        <dbReference type="ARBA" id="ARBA00022516"/>
    </source>
</evidence>
<dbReference type="GO" id="GO:0005886">
    <property type="term" value="C:plasma membrane"/>
    <property type="evidence" value="ECO:0007669"/>
    <property type="project" value="UniProtKB-SubCell"/>
</dbReference>
<dbReference type="GO" id="GO:0016301">
    <property type="term" value="F:kinase activity"/>
    <property type="evidence" value="ECO:0007669"/>
    <property type="project" value="UniProtKB-KW"/>
</dbReference>
<evidence type="ECO:0000256" key="8">
    <source>
        <dbReference type="ARBA" id="ARBA00022777"/>
    </source>
</evidence>
<keyword evidence="21" id="KW-1185">Reference proteome</keyword>
<feature type="binding site" evidence="18">
    <location>
        <position position="72"/>
    </location>
    <ligand>
        <name>a divalent metal cation</name>
        <dbReference type="ChEBI" id="CHEBI:60240"/>
    </ligand>
</feature>
<feature type="transmembrane region" description="Helical" evidence="19">
    <location>
        <begin position="52"/>
        <end position="71"/>
    </location>
</feature>
<keyword evidence="9 17" id="KW-0067">ATP-binding</keyword>
<keyword evidence="4" id="KW-0444">Lipid biosynthesis</keyword>
<comment type="caution">
    <text evidence="20">The sequence shown here is derived from an EMBL/GenBank/DDBJ whole genome shotgun (WGS) entry which is preliminary data.</text>
</comment>
<dbReference type="CDD" id="cd14265">
    <property type="entry name" value="UDPK_IM_like"/>
    <property type="match status" value="1"/>
</dbReference>
<keyword evidence="10 19" id="KW-1133">Transmembrane helix</keyword>
<accession>A0A923I8F8</accession>
<dbReference type="InterPro" id="IPR036945">
    <property type="entry name" value="DAGK_sf"/>
</dbReference>
<dbReference type="RefSeq" id="WP_186888535.1">
    <property type="nucleotide sequence ID" value="NZ_JACONZ010000004.1"/>
</dbReference>
<evidence type="ECO:0000256" key="12">
    <source>
        <dbReference type="ARBA" id="ARBA00023136"/>
    </source>
</evidence>
<keyword evidence="3" id="KW-1003">Cell membrane</keyword>
<dbReference type="Proteomes" id="UP000659630">
    <property type="component" value="Unassembled WGS sequence"/>
</dbReference>
<feature type="binding site" evidence="17">
    <location>
        <position position="24"/>
    </location>
    <ligand>
        <name>ATP</name>
        <dbReference type="ChEBI" id="CHEBI:30616"/>
    </ligand>
</feature>
<evidence type="ECO:0000256" key="1">
    <source>
        <dbReference type="ARBA" id="ARBA00004651"/>
    </source>
</evidence>
<keyword evidence="7 17" id="KW-0547">Nucleotide-binding</keyword>
<evidence type="ECO:0000256" key="9">
    <source>
        <dbReference type="ARBA" id="ARBA00022840"/>
    </source>
</evidence>
<feature type="binding site" evidence="16">
    <location>
        <position position="51"/>
    </location>
    <ligand>
        <name>substrate</name>
    </ligand>
</feature>
<evidence type="ECO:0000313" key="21">
    <source>
        <dbReference type="Proteomes" id="UP000659630"/>
    </source>
</evidence>
<dbReference type="PANTHER" id="PTHR34299">
    <property type="entry name" value="DIACYLGLYCEROL KINASE"/>
    <property type="match status" value="1"/>
</dbReference>
<keyword evidence="18" id="KW-0479">Metal-binding</keyword>
<dbReference type="AlphaFoldDB" id="A0A923I8F8"/>
<evidence type="ECO:0000256" key="14">
    <source>
        <dbReference type="ARBA" id="ARBA00023264"/>
    </source>
</evidence>
<evidence type="ECO:0000313" key="20">
    <source>
        <dbReference type="EMBL" id="MBC5582190.1"/>
    </source>
</evidence>
<dbReference type="PANTHER" id="PTHR34299:SF1">
    <property type="entry name" value="DIACYLGLYCEROL KINASE"/>
    <property type="match status" value="1"/>
</dbReference>
<evidence type="ECO:0000256" key="11">
    <source>
        <dbReference type="ARBA" id="ARBA00023098"/>
    </source>
</evidence>
<protein>
    <submittedName>
        <fullName evidence="20">Diacylglycerol kinase family protein</fullName>
    </submittedName>
</protein>
<keyword evidence="13" id="KW-0594">Phospholipid biosynthesis</keyword>
<dbReference type="GO" id="GO:0008654">
    <property type="term" value="P:phospholipid biosynthetic process"/>
    <property type="evidence" value="ECO:0007669"/>
    <property type="project" value="UniProtKB-KW"/>
</dbReference>
<proteinExistence type="inferred from homology"/>
<feature type="binding site" evidence="17">
    <location>
        <begin position="90"/>
        <end position="91"/>
    </location>
    <ligand>
        <name>ATP</name>
        <dbReference type="ChEBI" id="CHEBI:30616"/>
    </ligand>
</feature>
<feature type="binding site" evidence="17">
    <location>
        <position position="72"/>
    </location>
    <ligand>
        <name>ATP</name>
        <dbReference type="ChEBI" id="CHEBI:30616"/>
    </ligand>
</feature>
<feature type="binding site" evidence="17">
    <location>
        <position position="12"/>
    </location>
    <ligand>
        <name>ATP</name>
        <dbReference type="ChEBI" id="CHEBI:30616"/>
    </ligand>
</feature>
<evidence type="ECO:0000256" key="10">
    <source>
        <dbReference type="ARBA" id="ARBA00022989"/>
    </source>
</evidence>
<dbReference type="GO" id="GO:0005524">
    <property type="term" value="F:ATP binding"/>
    <property type="evidence" value="ECO:0007669"/>
    <property type="project" value="UniProtKB-KW"/>
</dbReference>
<feature type="binding site" evidence="16">
    <location>
        <position position="65"/>
    </location>
    <ligand>
        <name>substrate</name>
    </ligand>
</feature>
<evidence type="ECO:0000256" key="2">
    <source>
        <dbReference type="ARBA" id="ARBA00005967"/>
    </source>
</evidence>
<comment type="subcellular location">
    <subcellularLocation>
        <location evidence="1">Cell membrane</location>
        <topology evidence="1">Multi-pass membrane protein</topology>
    </subcellularLocation>
</comment>
<sequence length="162" mass="17991">MRKSGFFRGFAYAWSGFLTAVREERNLRFHLVAGAFVLYFSRFYDFTRGERLLLVALICGVVALELVNSSIERAVARPGPDKFFIAGAVKDMAAAAVLVFSIGAAVCGVVLFFDPAALRAAAVYFFSAWYRLPLLLAAAGAGYFFIFHYRKGAHSFDLFDRD</sequence>
<dbReference type="GO" id="GO:0046872">
    <property type="term" value="F:metal ion binding"/>
    <property type="evidence" value="ECO:0007669"/>
    <property type="project" value="UniProtKB-KW"/>
</dbReference>
<evidence type="ECO:0000256" key="7">
    <source>
        <dbReference type="ARBA" id="ARBA00022741"/>
    </source>
</evidence>
<keyword evidence="14" id="KW-1208">Phospholipid metabolism</keyword>
<evidence type="ECO:0000256" key="13">
    <source>
        <dbReference type="ARBA" id="ARBA00023209"/>
    </source>
</evidence>
<name>A0A923I8F8_9FIRM</name>
<evidence type="ECO:0000256" key="15">
    <source>
        <dbReference type="PIRSR" id="PIRSR600829-1"/>
    </source>
</evidence>
<dbReference type="InterPro" id="IPR033717">
    <property type="entry name" value="UDPK"/>
</dbReference>
<dbReference type="InterPro" id="IPR000829">
    <property type="entry name" value="DAGK"/>
</dbReference>
<comment type="similarity">
    <text evidence="2">Belongs to the bacterial diacylglycerol kinase family.</text>
</comment>
<evidence type="ECO:0000256" key="3">
    <source>
        <dbReference type="ARBA" id="ARBA00022475"/>
    </source>
</evidence>
<evidence type="ECO:0000256" key="5">
    <source>
        <dbReference type="ARBA" id="ARBA00022679"/>
    </source>
</evidence>
<feature type="active site" description="Proton acceptor" evidence="15">
    <location>
        <position position="65"/>
    </location>
</feature>
<dbReference type="EMBL" id="JACONZ010000004">
    <property type="protein sequence ID" value="MBC5582190.1"/>
    <property type="molecule type" value="Genomic_DNA"/>
</dbReference>
<dbReference type="Gene3D" id="1.10.287.3610">
    <property type="match status" value="1"/>
</dbReference>
<organism evidence="20 21">
    <name type="scientific">Anaerofilum hominis</name>
    <dbReference type="NCBI Taxonomy" id="2763016"/>
    <lineage>
        <taxon>Bacteria</taxon>
        <taxon>Bacillati</taxon>
        <taxon>Bacillota</taxon>
        <taxon>Clostridia</taxon>
        <taxon>Eubacteriales</taxon>
        <taxon>Oscillospiraceae</taxon>
        <taxon>Anaerofilum</taxon>
    </lineage>
</organism>
<reference evidence="20" key="1">
    <citation type="submission" date="2020-08" db="EMBL/GenBank/DDBJ databases">
        <title>Genome public.</title>
        <authorList>
            <person name="Liu C."/>
            <person name="Sun Q."/>
        </authorList>
    </citation>
    <scope>NUCLEOTIDE SEQUENCE</scope>
    <source>
        <strain evidence="20">BX8</strain>
    </source>
</reference>
<comment type="cofactor">
    <cofactor evidence="18">
        <name>Mg(2+)</name>
        <dbReference type="ChEBI" id="CHEBI:18420"/>
    </cofactor>
    <text evidence="18">Mn(2+), Zn(2+), Cd(2+) and Co(2+) support activity to lesser extents.</text>
</comment>
<keyword evidence="5" id="KW-0808">Transferase</keyword>
<keyword evidence="12 19" id="KW-0472">Membrane</keyword>
<gene>
    <name evidence="20" type="ORF">H8S23_11795</name>
</gene>
<evidence type="ECO:0000256" key="18">
    <source>
        <dbReference type="PIRSR" id="PIRSR600829-4"/>
    </source>
</evidence>
<keyword evidence="8 20" id="KW-0418">Kinase</keyword>
<dbReference type="Pfam" id="PF01219">
    <property type="entry name" value="DAGK_prokar"/>
    <property type="match status" value="1"/>
</dbReference>
<keyword evidence="6 19" id="KW-0812">Transmembrane</keyword>
<evidence type="ECO:0000256" key="19">
    <source>
        <dbReference type="SAM" id="Phobius"/>
    </source>
</evidence>